<reference evidence="1 2" key="1">
    <citation type="submission" date="2015-01" db="EMBL/GenBank/DDBJ databases">
        <title>Evolution of Trichinella species and genotypes.</title>
        <authorList>
            <person name="Korhonen P.K."/>
            <person name="Edoardo P."/>
            <person name="Giuseppe L.R."/>
            <person name="Gasser R.B."/>
        </authorList>
    </citation>
    <scope>NUCLEOTIDE SEQUENCE [LARGE SCALE GENOMIC DNA]</scope>
    <source>
        <strain evidence="1">ISS3</strain>
    </source>
</reference>
<dbReference type="AlphaFoldDB" id="A0A0V1BHX6"/>
<protein>
    <submittedName>
        <fullName evidence="1">Uncharacterized protein</fullName>
    </submittedName>
</protein>
<name>A0A0V1BHX6_TRISP</name>
<dbReference type="InParanoid" id="A0A0V1BHX6"/>
<keyword evidence="2" id="KW-1185">Reference proteome</keyword>
<dbReference type="OrthoDB" id="10385918at2759"/>
<gene>
    <name evidence="1" type="ORF">T01_7594</name>
</gene>
<sequence>MLATPSAAACLLLYLYVQRNVACALYELRIAFDYCSVHVSTVIRHVSQQFRFLVFFIVTQWVVSVQWNYFYELEYLSLMVVQVSLNGLKKCTKIFLDSETVKGNMVKLGRLIANLSQKTRKLWATPGAMPQAKF</sequence>
<organism evidence="1 2">
    <name type="scientific">Trichinella spiralis</name>
    <name type="common">Trichina worm</name>
    <dbReference type="NCBI Taxonomy" id="6334"/>
    <lineage>
        <taxon>Eukaryota</taxon>
        <taxon>Metazoa</taxon>
        <taxon>Ecdysozoa</taxon>
        <taxon>Nematoda</taxon>
        <taxon>Enoplea</taxon>
        <taxon>Dorylaimia</taxon>
        <taxon>Trichinellida</taxon>
        <taxon>Trichinellidae</taxon>
        <taxon>Trichinella</taxon>
    </lineage>
</organism>
<dbReference type="Proteomes" id="UP000054776">
    <property type="component" value="Unassembled WGS sequence"/>
</dbReference>
<proteinExistence type="predicted"/>
<accession>A0A0V1BHX6</accession>
<evidence type="ECO:0000313" key="1">
    <source>
        <dbReference type="EMBL" id="KRY36804.1"/>
    </source>
</evidence>
<evidence type="ECO:0000313" key="2">
    <source>
        <dbReference type="Proteomes" id="UP000054776"/>
    </source>
</evidence>
<comment type="caution">
    <text evidence="1">The sequence shown here is derived from an EMBL/GenBank/DDBJ whole genome shotgun (WGS) entry which is preliminary data.</text>
</comment>
<dbReference type="EMBL" id="JYDH01000039">
    <property type="protein sequence ID" value="KRY36804.1"/>
    <property type="molecule type" value="Genomic_DNA"/>
</dbReference>